<dbReference type="CDD" id="cd05157">
    <property type="entry name" value="ETNK_euk"/>
    <property type="match status" value="1"/>
</dbReference>
<evidence type="ECO:0000313" key="5">
    <source>
        <dbReference type="Proteomes" id="UP000008021"/>
    </source>
</evidence>
<dbReference type="GO" id="GO:0005886">
    <property type="term" value="C:plasma membrane"/>
    <property type="evidence" value="ECO:0007669"/>
    <property type="project" value="EnsemblPlants"/>
</dbReference>
<dbReference type="EnsemblPlants" id="OMERI09G09080.1">
    <property type="protein sequence ID" value="OMERI09G09080.1"/>
    <property type="gene ID" value="OMERI09G09080"/>
</dbReference>
<name>A0A0E0ESK9_9ORYZ</name>
<evidence type="ECO:0000256" key="3">
    <source>
        <dbReference type="ARBA" id="ARBA00038874"/>
    </source>
</evidence>
<evidence type="ECO:0000256" key="2">
    <source>
        <dbReference type="ARBA" id="ARBA00038211"/>
    </source>
</evidence>
<dbReference type="InterPro" id="IPR011009">
    <property type="entry name" value="Kinase-like_dom_sf"/>
</dbReference>
<sequence length="406" mass="45975">MGSEGRSWSGAAAVGGGVEGEAAIAAVVAPAPGDVPASGASVDIALPLPEMTPRIMRVPLIPSLLSLRICFWDFVSFRFVLIDAFVSGWVRGICKELVSGWSSLDSSRFSIETVSGGITNMCESLPAPWQFHLSNFVVSAEYGKGNKSSVTVRLYGPNTDLVIDRKRELQAIPHLSAAGFGAQLLGTFENGMVQSFIYARTLTPSDMKEPRIAAEIAKELRRFHQVDIPGSKEPQLWDDIFKFMKKASILEFEDKEKQKRYETISFRKIQDEVKELKLYFIDFEYGSYSYRGYDIANHFNEYAGYDCDYSLYPDKDSQYHFFRNYLQPDRPSEVQVQDLDALYVETNTYRLASHIYWALWALIQAKVSPIDFDYLGYFFLRYDEYKKQRESCLSLAESSLSALKND</sequence>
<dbReference type="SUPFAM" id="SSF56112">
    <property type="entry name" value="Protein kinase-like (PK-like)"/>
    <property type="match status" value="1"/>
</dbReference>
<evidence type="ECO:0000313" key="4">
    <source>
        <dbReference type="EnsemblPlants" id="OMERI09G09080.1"/>
    </source>
</evidence>
<dbReference type="AlphaFoldDB" id="A0A0E0ESK9"/>
<dbReference type="Proteomes" id="UP000008021">
    <property type="component" value="Chromosome 9"/>
</dbReference>
<proteinExistence type="inferred from homology"/>
<comment type="similarity">
    <text evidence="2">Belongs to the choline/ethanolamine kinase family.</text>
</comment>
<dbReference type="Gene3D" id="3.90.1200.10">
    <property type="match status" value="2"/>
</dbReference>
<dbReference type="EC" id="2.7.1.82" evidence="3"/>
<protein>
    <recommendedName>
        <fullName evidence="3">ethanolamine kinase</fullName>
        <ecNumber evidence="3">2.7.1.82</ecNumber>
    </recommendedName>
</protein>
<dbReference type="eggNOG" id="KOG4720">
    <property type="taxonomic scope" value="Eukaryota"/>
</dbReference>
<organism evidence="4">
    <name type="scientific">Oryza meridionalis</name>
    <dbReference type="NCBI Taxonomy" id="40149"/>
    <lineage>
        <taxon>Eukaryota</taxon>
        <taxon>Viridiplantae</taxon>
        <taxon>Streptophyta</taxon>
        <taxon>Embryophyta</taxon>
        <taxon>Tracheophyta</taxon>
        <taxon>Spermatophyta</taxon>
        <taxon>Magnoliopsida</taxon>
        <taxon>Liliopsida</taxon>
        <taxon>Poales</taxon>
        <taxon>Poaceae</taxon>
        <taxon>BOP clade</taxon>
        <taxon>Oryzoideae</taxon>
        <taxon>Oryzeae</taxon>
        <taxon>Oryzinae</taxon>
        <taxon>Oryza</taxon>
    </lineage>
</organism>
<dbReference type="GO" id="GO:0006646">
    <property type="term" value="P:phosphatidylethanolamine biosynthetic process"/>
    <property type="evidence" value="ECO:0007669"/>
    <property type="project" value="TreeGrafter"/>
</dbReference>
<dbReference type="GO" id="GO:0004305">
    <property type="term" value="F:ethanolamine kinase activity"/>
    <property type="evidence" value="ECO:0007669"/>
    <property type="project" value="UniProtKB-EC"/>
</dbReference>
<dbReference type="PANTHER" id="PTHR22603">
    <property type="entry name" value="CHOLINE/ETHANOALAMINE KINASE"/>
    <property type="match status" value="1"/>
</dbReference>
<reference evidence="4" key="1">
    <citation type="submission" date="2015-04" db="UniProtKB">
        <authorList>
            <consortium name="EnsemblPlants"/>
        </authorList>
    </citation>
    <scope>IDENTIFICATION</scope>
</reference>
<evidence type="ECO:0000256" key="1">
    <source>
        <dbReference type="ARBA" id="ARBA00037883"/>
    </source>
</evidence>
<accession>A0A0E0ESK9</accession>
<dbReference type="GO" id="GO:0005737">
    <property type="term" value="C:cytoplasm"/>
    <property type="evidence" value="ECO:0007669"/>
    <property type="project" value="TreeGrafter"/>
</dbReference>
<dbReference type="PANTHER" id="PTHR22603:SF66">
    <property type="entry name" value="ETHANOLAMINE KINASE"/>
    <property type="match status" value="1"/>
</dbReference>
<keyword evidence="5" id="KW-1185">Reference proteome</keyword>
<dbReference type="Pfam" id="PF01633">
    <property type="entry name" value="Choline_kinase"/>
    <property type="match status" value="1"/>
</dbReference>
<dbReference type="HOGENOM" id="CLU_012712_0_0_1"/>
<dbReference type="Gene3D" id="3.30.200.20">
    <property type="entry name" value="Phosphorylase Kinase, domain 1"/>
    <property type="match status" value="1"/>
</dbReference>
<comment type="pathway">
    <text evidence="1">Phospholipid metabolism; phosphatidylethanolamine biosynthesis; phosphatidylethanolamine from ethanolamine: step 1/3.</text>
</comment>
<dbReference type="Gramene" id="OMERI09G09080.1">
    <property type="protein sequence ID" value="OMERI09G09080.1"/>
    <property type="gene ID" value="OMERI09G09080"/>
</dbReference>
<dbReference type="STRING" id="40149.A0A0E0ESK9"/>
<reference evidence="4" key="2">
    <citation type="submission" date="2018-05" db="EMBL/GenBank/DDBJ databases">
        <title>OmerRS3 (Oryza meridionalis Reference Sequence Version 3).</title>
        <authorList>
            <person name="Zhang J."/>
            <person name="Kudrna D."/>
            <person name="Lee S."/>
            <person name="Talag J."/>
            <person name="Welchert J."/>
            <person name="Wing R.A."/>
        </authorList>
    </citation>
    <scope>NUCLEOTIDE SEQUENCE [LARGE SCALE GENOMIC DNA]</scope>
    <source>
        <strain evidence="4">cv. OR44</strain>
    </source>
</reference>